<dbReference type="SUPFAM" id="SSF52540">
    <property type="entry name" value="P-loop containing nucleoside triphosphate hydrolases"/>
    <property type="match status" value="1"/>
</dbReference>
<keyword evidence="5 11" id="KW-0808">Transferase</keyword>
<comment type="caution">
    <text evidence="11">The sequence shown here is derived from an EMBL/GenBank/DDBJ whole genome shotgun (WGS) entry which is preliminary data.</text>
</comment>
<dbReference type="GO" id="GO:0036431">
    <property type="term" value="F:dCMP kinase activity"/>
    <property type="evidence" value="ECO:0007669"/>
    <property type="project" value="InterPro"/>
</dbReference>
<evidence type="ECO:0000256" key="4">
    <source>
        <dbReference type="ARBA" id="ARBA00022490"/>
    </source>
</evidence>
<sequence length="181" mass="19795">MSGPPGSGTTSLAKYLARRYGLTIISAGEVFRQLAEERGMDLAAFGALAESDPSIDRVIDERQKEIGERSDDIVVEGRLSGWMVENADLKIWLTASAACRAKRVAGRDAVVEEAAVQQTEQREACEAARYRAYYGIDINAITPYHMVLNSEFWTADELGAIVDTAISFLKRQPSSHPPGIC</sequence>
<evidence type="ECO:0000256" key="5">
    <source>
        <dbReference type="ARBA" id="ARBA00022679"/>
    </source>
</evidence>
<dbReference type="GO" id="GO:0036430">
    <property type="term" value="F:CMP kinase activity"/>
    <property type="evidence" value="ECO:0007669"/>
    <property type="project" value="RHEA"/>
</dbReference>
<evidence type="ECO:0000256" key="7">
    <source>
        <dbReference type="ARBA" id="ARBA00022777"/>
    </source>
</evidence>
<organism evidence="11">
    <name type="scientific">hydrocarbon metagenome</name>
    <dbReference type="NCBI Taxonomy" id="938273"/>
    <lineage>
        <taxon>unclassified sequences</taxon>
        <taxon>metagenomes</taxon>
        <taxon>ecological metagenomes</taxon>
    </lineage>
</organism>
<evidence type="ECO:0000256" key="8">
    <source>
        <dbReference type="ARBA" id="ARBA00022840"/>
    </source>
</evidence>
<dbReference type="GO" id="GO:0005524">
    <property type="term" value="F:ATP binding"/>
    <property type="evidence" value="ECO:0007669"/>
    <property type="project" value="UniProtKB-KW"/>
</dbReference>
<dbReference type="InterPro" id="IPR011892">
    <property type="entry name" value="Cyt_kin_arch"/>
</dbReference>
<reference evidence="11" key="1">
    <citation type="journal article" date="2015" name="Proc. Natl. Acad. Sci. U.S.A.">
        <title>Networks of energetic and metabolic interactions define dynamics in microbial communities.</title>
        <authorList>
            <person name="Embree M."/>
            <person name="Liu J.K."/>
            <person name="Al-Bassam M.M."/>
            <person name="Zengler K."/>
        </authorList>
    </citation>
    <scope>NUCLEOTIDE SEQUENCE</scope>
</reference>
<evidence type="ECO:0000256" key="10">
    <source>
        <dbReference type="ARBA" id="ARBA00048478"/>
    </source>
</evidence>
<dbReference type="InterPro" id="IPR027417">
    <property type="entry name" value="P-loop_NTPase"/>
</dbReference>
<dbReference type="InterPro" id="IPR011994">
    <property type="entry name" value="Cytidylate_kinase_dom"/>
</dbReference>
<accession>A0A0W8FHM7</accession>
<dbReference type="Gene3D" id="3.40.50.300">
    <property type="entry name" value="P-loop containing nucleotide triphosphate hydrolases"/>
    <property type="match status" value="1"/>
</dbReference>
<name>A0A0W8FHM7_9ZZZZ</name>
<evidence type="ECO:0000313" key="11">
    <source>
        <dbReference type="EMBL" id="KUG20408.1"/>
    </source>
</evidence>
<dbReference type="AlphaFoldDB" id="A0A0W8FHM7"/>
<evidence type="ECO:0000256" key="1">
    <source>
        <dbReference type="ARBA" id="ARBA00004496"/>
    </source>
</evidence>
<protein>
    <recommendedName>
        <fullName evidence="3">(d)CMP kinase</fullName>
        <ecNumber evidence="3">2.7.4.25</ecNumber>
    </recommendedName>
</protein>
<dbReference type="EMBL" id="LNQE01001195">
    <property type="protein sequence ID" value="KUG20408.1"/>
    <property type="molecule type" value="Genomic_DNA"/>
</dbReference>
<comment type="subcellular location">
    <subcellularLocation>
        <location evidence="1">Cytoplasm</location>
    </subcellularLocation>
</comment>
<proteinExistence type="inferred from homology"/>
<comment type="catalytic activity">
    <reaction evidence="9">
        <text>dCMP + ATP = dCDP + ADP</text>
        <dbReference type="Rhea" id="RHEA:25094"/>
        <dbReference type="ChEBI" id="CHEBI:30616"/>
        <dbReference type="ChEBI" id="CHEBI:57566"/>
        <dbReference type="ChEBI" id="CHEBI:58593"/>
        <dbReference type="ChEBI" id="CHEBI:456216"/>
        <dbReference type="EC" id="2.7.4.25"/>
    </reaction>
</comment>
<keyword evidence="6" id="KW-0547">Nucleotide-binding</keyword>
<evidence type="ECO:0000256" key="6">
    <source>
        <dbReference type="ARBA" id="ARBA00022741"/>
    </source>
</evidence>
<dbReference type="CDD" id="cd02020">
    <property type="entry name" value="CMPK"/>
    <property type="match status" value="1"/>
</dbReference>
<dbReference type="Pfam" id="PF13189">
    <property type="entry name" value="Cytidylate_kin2"/>
    <property type="match status" value="1"/>
</dbReference>
<evidence type="ECO:0000256" key="2">
    <source>
        <dbReference type="ARBA" id="ARBA00011005"/>
    </source>
</evidence>
<comment type="catalytic activity">
    <reaction evidence="10">
        <text>CMP + ATP = CDP + ADP</text>
        <dbReference type="Rhea" id="RHEA:11600"/>
        <dbReference type="ChEBI" id="CHEBI:30616"/>
        <dbReference type="ChEBI" id="CHEBI:58069"/>
        <dbReference type="ChEBI" id="CHEBI:60377"/>
        <dbReference type="ChEBI" id="CHEBI:456216"/>
        <dbReference type="EC" id="2.7.4.25"/>
    </reaction>
</comment>
<keyword evidence="4" id="KW-0963">Cytoplasm</keyword>
<comment type="similarity">
    <text evidence="2">Belongs to the cytidylate kinase family. Type 2 subfamily.</text>
</comment>
<gene>
    <name evidence="11" type="ORF">ASZ90_009864</name>
</gene>
<dbReference type="HAMAP" id="MF_00239">
    <property type="entry name" value="Cytidyl_kinase_type2"/>
    <property type="match status" value="1"/>
</dbReference>
<evidence type="ECO:0000256" key="9">
    <source>
        <dbReference type="ARBA" id="ARBA00047615"/>
    </source>
</evidence>
<dbReference type="NCBIfam" id="TIGR02173">
    <property type="entry name" value="cyt_kin_arch"/>
    <property type="match status" value="1"/>
</dbReference>
<keyword evidence="8" id="KW-0067">ATP-binding</keyword>
<evidence type="ECO:0000256" key="3">
    <source>
        <dbReference type="ARBA" id="ARBA00012906"/>
    </source>
</evidence>
<dbReference type="GO" id="GO:0005737">
    <property type="term" value="C:cytoplasm"/>
    <property type="evidence" value="ECO:0007669"/>
    <property type="project" value="UniProtKB-SubCell"/>
</dbReference>
<keyword evidence="7 11" id="KW-0418">Kinase</keyword>
<dbReference type="EC" id="2.7.4.25" evidence="3"/>